<reference evidence="1 2" key="1">
    <citation type="journal article" date="2006" name="Science">
        <title>Genome of rice cluster I archaea -- the key methane producers in the rice rhizosphere.</title>
        <authorList>
            <person name="Erkel C."/>
            <person name="Kube M."/>
            <person name="Reinhardt R."/>
            <person name="Liesack W."/>
        </authorList>
    </citation>
    <scope>NUCLEOTIDE SEQUENCE [LARGE SCALE GENOMIC DNA]</scope>
    <source>
        <strain evidence="2">DSM 22066 / NBRC 105507 / MRE50</strain>
    </source>
</reference>
<dbReference type="KEGG" id="rci:RCIA55"/>
<gene>
    <name evidence="1" type="ORF">RCIA55</name>
</gene>
<sequence>MFRLERTAAHRSEACEKCVISAMGIGPPGTPRGQARQEPFFNGTPGALRSGLLRIAKYSLASLAPWRSWRYFRPFQGKR</sequence>
<protein>
    <submittedName>
        <fullName evidence="1">Uncharacterized protein</fullName>
    </submittedName>
</protein>
<dbReference type="STRING" id="351160.RCIA55"/>
<organism evidence="1 2">
    <name type="scientific">Methanocella arvoryzae (strain DSM 22066 / NBRC 105507 / MRE50)</name>
    <dbReference type="NCBI Taxonomy" id="351160"/>
    <lineage>
        <taxon>Archaea</taxon>
        <taxon>Methanobacteriati</taxon>
        <taxon>Methanobacteriota</taxon>
        <taxon>Stenosarchaea group</taxon>
        <taxon>Methanomicrobia</taxon>
        <taxon>Methanocellales</taxon>
        <taxon>Methanocellaceae</taxon>
        <taxon>Methanocella</taxon>
    </lineage>
</organism>
<dbReference type="EMBL" id="AM114193">
    <property type="protein sequence ID" value="CAJ36323.1"/>
    <property type="molecule type" value="Genomic_DNA"/>
</dbReference>
<name>Q0W5M0_METAR</name>
<accession>Q0W5M0</accession>
<evidence type="ECO:0000313" key="2">
    <source>
        <dbReference type="Proteomes" id="UP000000663"/>
    </source>
</evidence>
<dbReference type="Proteomes" id="UP000000663">
    <property type="component" value="Chromosome"/>
</dbReference>
<proteinExistence type="predicted"/>
<dbReference type="AlphaFoldDB" id="Q0W5M0"/>
<keyword evidence="2" id="KW-1185">Reference proteome</keyword>
<evidence type="ECO:0000313" key="1">
    <source>
        <dbReference type="EMBL" id="CAJ36323.1"/>
    </source>
</evidence>